<proteinExistence type="predicted"/>
<feature type="region of interest" description="Disordered" evidence="1">
    <location>
        <begin position="53"/>
        <end position="77"/>
    </location>
</feature>
<dbReference type="AlphaFoldDB" id="A0A367LQ50"/>
<dbReference type="EMBL" id="LKCN02000001">
    <property type="protein sequence ID" value="RCI16573.1"/>
    <property type="molecule type" value="Genomic_DNA"/>
</dbReference>
<sequence>MTLIGEFFSTRVQLGGRLFATEDVTEDTVSSSKDMAKSMKYAASASFSTVGSSASVSASAGSGGTETKQGSRSDSSMSLTWQANGGDTLLCNKPNEWAATVSYHWNWRITKQDNIYGILDVIARTDGMDWIVAEAAKWGVKVAAIDEIPTMKANTSLTTAFTLNAEGVPGGRYMLAFSPTACDLCQSSSFPLAHHHTAPSLTVRQTIQAKAMNAAGLGSFTINSSLQSRGCVLLGPKTARSKDVLRLFEVEDETGRVINEVKYNTKYRLRNKESGLYINYFWEQYVRFLCSSSGRSATTRFIAFKDPRGSIISTDVIPDGTTVHIRFYEVKDGEVLGYLIVCLEDKDYAYLGVSKPEDDDKMAAKLVIRYNIVYISSHSRGNSNSEDRTRRGMKTKHLHKEAVTKVSAVEPMRLIDDEMPTKLAATIACCHR</sequence>
<name>A0A367LQ50_9HYPO</name>
<reference evidence="2 3" key="1">
    <citation type="journal article" date="2015" name="BMC Genomics">
        <title>Insights from the genome of Ophiocordyceps polyrhachis-furcata to pathogenicity and host specificity in insect fungi.</title>
        <authorList>
            <person name="Wichadakul D."/>
            <person name="Kobmoo N."/>
            <person name="Ingsriswang S."/>
            <person name="Tangphatsornruang S."/>
            <person name="Chantasingh D."/>
            <person name="Luangsa-ard J.J."/>
            <person name="Eurwilaichitr L."/>
        </authorList>
    </citation>
    <scope>NUCLEOTIDE SEQUENCE [LARGE SCALE GENOMIC DNA]</scope>
    <source>
        <strain evidence="2 3">BCC 54312</strain>
    </source>
</reference>
<gene>
    <name evidence="2" type="ORF">L249_2920</name>
</gene>
<dbReference type="STRING" id="1330021.A0A367LQ50"/>
<feature type="compositionally biased region" description="Polar residues" evidence="1">
    <location>
        <begin position="66"/>
        <end position="77"/>
    </location>
</feature>
<feature type="region of interest" description="Disordered" evidence="1">
    <location>
        <begin position="378"/>
        <end position="397"/>
    </location>
</feature>
<evidence type="ECO:0000313" key="3">
    <source>
        <dbReference type="Proteomes" id="UP000253664"/>
    </source>
</evidence>
<accession>A0A367LQ50</accession>
<dbReference type="OrthoDB" id="4924875at2759"/>
<evidence type="ECO:0000256" key="1">
    <source>
        <dbReference type="SAM" id="MobiDB-lite"/>
    </source>
</evidence>
<comment type="caution">
    <text evidence="2">The sequence shown here is derived from an EMBL/GenBank/DDBJ whole genome shotgun (WGS) entry which is preliminary data.</text>
</comment>
<protein>
    <submittedName>
        <fullName evidence="2">Uncharacterized protein</fullName>
    </submittedName>
</protein>
<evidence type="ECO:0000313" key="2">
    <source>
        <dbReference type="EMBL" id="RCI16573.1"/>
    </source>
</evidence>
<keyword evidence="3" id="KW-1185">Reference proteome</keyword>
<dbReference type="Proteomes" id="UP000253664">
    <property type="component" value="Unassembled WGS sequence"/>
</dbReference>
<organism evidence="2 3">
    <name type="scientific">Ophiocordyceps polyrhachis-furcata BCC 54312</name>
    <dbReference type="NCBI Taxonomy" id="1330021"/>
    <lineage>
        <taxon>Eukaryota</taxon>
        <taxon>Fungi</taxon>
        <taxon>Dikarya</taxon>
        <taxon>Ascomycota</taxon>
        <taxon>Pezizomycotina</taxon>
        <taxon>Sordariomycetes</taxon>
        <taxon>Hypocreomycetidae</taxon>
        <taxon>Hypocreales</taxon>
        <taxon>Ophiocordycipitaceae</taxon>
        <taxon>Ophiocordyceps</taxon>
    </lineage>
</organism>